<dbReference type="Pfam" id="PF05235">
    <property type="entry name" value="CHAD"/>
    <property type="match status" value="1"/>
</dbReference>
<evidence type="ECO:0000313" key="3">
    <source>
        <dbReference type="Proteomes" id="UP000198994"/>
    </source>
</evidence>
<dbReference type="RefSeq" id="WP_242661586.1">
    <property type="nucleotide sequence ID" value="NZ_FNAV01000001.1"/>
</dbReference>
<dbReference type="PANTHER" id="PTHR39339">
    <property type="entry name" value="SLR1444 PROTEIN"/>
    <property type="match status" value="1"/>
</dbReference>
<organism evidence="2 3">
    <name type="scientific">Salipiger thiooxidans</name>
    <dbReference type="NCBI Taxonomy" id="282683"/>
    <lineage>
        <taxon>Bacteria</taxon>
        <taxon>Pseudomonadati</taxon>
        <taxon>Pseudomonadota</taxon>
        <taxon>Alphaproteobacteria</taxon>
        <taxon>Rhodobacterales</taxon>
        <taxon>Roseobacteraceae</taxon>
        <taxon>Salipiger</taxon>
    </lineage>
</organism>
<keyword evidence="3" id="KW-1185">Reference proteome</keyword>
<dbReference type="SMART" id="SM00880">
    <property type="entry name" value="CHAD"/>
    <property type="match status" value="1"/>
</dbReference>
<dbReference type="InterPro" id="IPR007899">
    <property type="entry name" value="CHAD_dom"/>
</dbReference>
<feature type="domain" description="CHAD" evidence="1">
    <location>
        <begin position="201"/>
        <end position="496"/>
    </location>
</feature>
<evidence type="ECO:0000313" key="2">
    <source>
        <dbReference type="EMBL" id="SDE13128.1"/>
    </source>
</evidence>
<sequence length="508" mass="55345">MTATATLALFRAGDLRTDLAGLDLGGLSVVTEEAAPATEIRLIDTFDAQIAAKGRLLVATGDALMLLGEGGILTQDPAEPDFVERMPAGPVTEALAGVVSPLRTLMTVAEGALSHAPVRVLDDYEKTHLRGDAWVLATADGTVTIFDLRALRGYDKSFKQFASALAGARGGSVTNAAEACAVLRGEDPTMTGKLRITMTPDERAFRAANDIIGAQIALARRNEAGVIADLDSEFLHEYRVALRRVRSVISLFKGVYDEKQTADLKARFGAIMARTGALRDLDVYMLERDRYIALVPAKFRGGLEKLFATFAGNRGEAQAELAAYLGSKGYAKEMAKLEKLFDRPKRLGKGPEADRHALDYAKMLIWKRYKRVCAIARSIGEHTPDEDVHELRIHCKKLRYLMEFFAPLFGDEEVRTLIKSLKRLQDNLGAFNDYSVQQAALQDMSEGLTAGSKSDAVEIATSLGALVTVLHQGQVEERARVTDSFAAFDALETRAQFRSLFKPEGAAT</sequence>
<accession>A0A1G7ADW9</accession>
<dbReference type="EMBL" id="FNAV01000001">
    <property type="protein sequence ID" value="SDE13128.1"/>
    <property type="molecule type" value="Genomic_DNA"/>
</dbReference>
<dbReference type="STRING" id="282683.SAMN04488105_10194"/>
<dbReference type="PANTHER" id="PTHR39339:SF1">
    <property type="entry name" value="CHAD DOMAIN-CONTAINING PROTEIN"/>
    <property type="match status" value="1"/>
</dbReference>
<reference evidence="3" key="1">
    <citation type="submission" date="2016-10" db="EMBL/GenBank/DDBJ databases">
        <authorList>
            <person name="Varghese N."/>
            <person name="Submissions S."/>
        </authorList>
    </citation>
    <scope>NUCLEOTIDE SEQUENCE [LARGE SCALE GENOMIC DNA]</scope>
    <source>
        <strain evidence="3">DSM 10146</strain>
    </source>
</reference>
<protein>
    <submittedName>
        <fullName evidence="2">CHAD domain-containing protein</fullName>
    </submittedName>
</protein>
<gene>
    <name evidence="2" type="ORF">SAMN04488105_10194</name>
</gene>
<evidence type="ECO:0000259" key="1">
    <source>
        <dbReference type="PROSITE" id="PS51708"/>
    </source>
</evidence>
<name>A0A1G7ADW9_9RHOB</name>
<dbReference type="AlphaFoldDB" id="A0A1G7ADW9"/>
<dbReference type="Gene3D" id="1.40.20.10">
    <property type="entry name" value="CHAD domain"/>
    <property type="match status" value="1"/>
</dbReference>
<dbReference type="Proteomes" id="UP000198994">
    <property type="component" value="Unassembled WGS sequence"/>
</dbReference>
<dbReference type="InterPro" id="IPR038186">
    <property type="entry name" value="CHAD_dom_sf"/>
</dbReference>
<proteinExistence type="predicted"/>
<dbReference type="PROSITE" id="PS51708">
    <property type="entry name" value="CHAD"/>
    <property type="match status" value="1"/>
</dbReference>